<evidence type="ECO:0000256" key="6">
    <source>
        <dbReference type="ARBA" id="ARBA00022989"/>
    </source>
</evidence>
<dbReference type="GO" id="GO:0008374">
    <property type="term" value="F:O-acyltransferase activity"/>
    <property type="evidence" value="ECO:0007669"/>
    <property type="project" value="InterPro"/>
</dbReference>
<dbReference type="OrthoDB" id="311973at2759"/>
<comment type="similarity">
    <text evidence="2">Belongs to the membrane-bound acyltransferase family. Sterol o-acyltransferase subfamily.</text>
</comment>
<sequence>MKVWQYFVECVLFFYFSYLIYASETVWISSRIFMFFQICIHYFKMNSYFKMNRDYREAWLESQAPNHKPKDGEDTPYTSGTQSMASSYPKNLNYKDFFMFLVHPTFTYQDSYPLRAERSWKTVFFRLLLIFISINGMYEIMQSVTIPLIALFYEGVDTFDVFPQWYQPIMITFYVGFFVIFDFAPNLYAELSGFADRQFYLDFWNATTFDEYSRKWNRLVHEYLQRHFYLEYLIRYKCTVFQAIFITFIFSALFHEMFLAVSFKRVSLYLTSLQVNQLLLFFFFSKLKGTVLGNMIWWFGQLFGITSVAYNYVRDYQNYTFVKGGKFTP</sequence>
<evidence type="ECO:0000256" key="3">
    <source>
        <dbReference type="ARBA" id="ARBA00022679"/>
    </source>
</evidence>
<keyword evidence="7 10" id="KW-0472">Membrane</keyword>
<dbReference type="PANTHER" id="PTHR10408:SF9">
    <property type="entry name" value="STEROL O-ACYLTRANSFERASE 2-RELATED"/>
    <property type="match status" value="1"/>
</dbReference>
<dbReference type="InterPro" id="IPR004299">
    <property type="entry name" value="MBOAT_fam"/>
</dbReference>
<evidence type="ECO:0000256" key="1">
    <source>
        <dbReference type="ARBA" id="ARBA00004477"/>
    </source>
</evidence>
<evidence type="ECO:0000256" key="8">
    <source>
        <dbReference type="ARBA" id="ARBA00023315"/>
    </source>
</evidence>
<dbReference type="EMBL" id="RRYP01020487">
    <property type="protein sequence ID" value="TNV72911.1"/>
    <property type="molecule type" value="Genomic_DNA"/>
</dbReference>
<evidence type="ECO:0008006" key="13">
    <source>
        <dbReference type="Google" id="ProtNLM"/>
    </source>
</evidence>
<feature type="transmembrane region" description="Helical" evidence="10">
    <location>
        <begin position="296"/>
        <end position="313"/>
    </location>
</feature>
<dbReference type="GO" id="GO:0005789">
    <property type="term" value="C:endoplasmic reticulum membrane"/>
    <property type="evidence" value="ECO:0007669"/>
    <property type="project" value="UniProtKB-SubCell"/>
</dbReference>
<evidence type="ECO:0000313" key="11">
    <source>
        <dbReference type="EMBL" id="TNV72911.1"/>
    </source>
</evidence>
<accession>A0A8J8NDX4</accession>
<evidence type="ECO:0000256" key="10">
    <source>
        <dbReference type="SAM" id="Phobius"/>
    </source>
</evidence>
<evidence type="ECO:0000256" key="5">
    <source>
        <dbReference type="ARBA" id="ARBA00022824"/>
    </source>
</evidence>
<keyword evidence="6 10" id="KW-1133">Transmembrane helix</keyword>
<feature type="transmembrane region" description="Helical" evidence="10">
    <location>
        <begin position="165"/>
        <end position="184"/>
    </location>
</feature>
<feature type="transmembrane region" description="Helical" evidence="10">
    <location>
        <begin position="123"/>
        <end position="153"/>
    </location>
</feature>
<keyword evidence="12" id="KW-1185">Reference proteome</keyword>
<keyword evidence="5" id="KW-0256">Endoplasmic reticulum</keyword>
<reference evidence="11" key="1">
    <citation type="submission" date="2019-06" db="EMBL/GenBank/DDBJ databases">
        <authorList>
            <person name="Zheng W."/>
        </authorList>
    </citation>
    <scope>NUCLEOTIDE SEQUENCE</scope>
    <source>
        <strain evidence="11">QDHG01</strain>
    </source>
</reference>
<dbReference type="PANTHER" id="PTHR10408">
    <property type="entry name" value="STEROL O-ACYLTRANSFERASE"/>
    <property type="match status" value="1"/>
</dbReference>
<dbReference type="InterPro" id="IPR014371">
    <property type="entry name" value="Oat_ACAT_DAG_ARE"/>
</dbReference>
<evidence type="ECO:0000313" key="12">
    <source>
        <dbReference type="Proteomes" id="UP000785679"/>
    </source>
</evidence>
<feature type="transmembrane region" description="Helical" evidence="10">
    <location>
        <begin position="12"/>
        <end position="43"/>
    </location>
</feature>
<protein>
    <recommendedName>
        <fullName evidence="13">O-acyltransferase</fullName>
    </recommendedName>
</protein>
<evidence type="ECO:0000256" key="4">
    <source>
        <dbReference type="ARBA" id="ARBA00022692"/>
    </source>
</evidence>
<evidence type="ECO:0000256" key="9">
    <source>
        <dbReference type="PIRSR" id="PIRSR000439-1"/>
    </source>
</evidence>
<gene>
    <name evidence="11" type="ORF">FGO68_gene15351</name>
</gene>
<keyword evidence="3" id="KW-0808">Transferase</keyword>
<comment type="caution">
    <text evidence="11">The sequence shown here is derived from an EMBL/GenBank/DDBJ whole genome shotgun (WGS) entry which is preliminary data.</text>
</comment>
<feature type="transmembrane region" description="Helical" evidence="10">
    <location>
        <begin position="234"/>
        <end position="254"/>
    </location>
</feature>
<organism evidence="11 12">
    <name type="scientific">Halteria grandinella</name>
    <dbReference type="NCBI Taxonomy" id="5974"/>
    <lineage>
        <taxon>Eukaryota</taxon>
        <taxon>Sar</taxon>
        <taxon>Alveolata</taxon>
        <taxon>Ciliophora</taxon>
        <taxon>Intramacronucleata</taxon>
        <taxon>Spirotrichea</taxon>
        <taxon>Stichotrichia</taxon>
        <taxon>Sporadotrichida</taxon>
        <taxon>Halteriidae</taxon>
        <taxon>Halteria</taxon>
    </lineage>
</organism>
<dbReference type="PIRSF" id="PIRSF000439">
    <property type="entry name" value="Oat_ACAT_DAG_ARE"/>
    <property type="match status" value="1"/>
</dbReference>
<dbReference type="Pfam" id="PF03062">
    <property type="entry name" value="MBOAT"/>
    <property type="match status" value="1"/>
</dbReference>
<name>A0A8J8NDX4_HALGN</name>
<feature type="active site" evidence="9">
    <location>
        <position position="255"/>
    </location>
</feature>
<keyword evidence="4 10" id="KW-0812">Transmembrane</keyword>
<evidence type="ECO:0000256" key="7">
    <source>
        <dbReference type="ARBA" id="ARBA00023136"/>
    </source>
</evidence>
<dbReference type="Proteomes" id="UP000785679">
    <property type="component" value="Unassembled WGS sequence"/>
</dbReference>
<comment type="subcellular location">
    <subcellularLocation>
        <location evidence="1">Endoplasmic reticulum membrane</location>
        <topology evidence="1">Multi-pass membrane protein</topology>
    </subcellularLocation>
</comment>
<keyword evidence="8" id="KW-0012">Acyltransferase</keyword>
<proteinExistence type="inferred from homology"/>
<evidence type="ECO:0000256" key="2">
    <source>
        <dbReference type="ARBA" id="ARBA00009010"/>
    </source>
</evidence>
<dbReference type="AlphaFoldDB" id="A0A8J8NDX4"/>